<dbReference type="Proteomes" id="UP000311919">
    <property type="component" value="Unassembled WGS sequence"/>
</dbReference>
<dbReference type="AlphaFoldDB" id="A0A4Z2DDS9"/>
<keyword evidence="2" id="KW-1133">Transmembrane helix</keyword>
<evidence type="ECO:0000256" key="2">
    <source>
        <dbReference type="SAM" id="Phobius"/>
    </source>
</evidence>
<comment type="caution">
    <text evidence="3">The sequence shown here is derived from an EMBL/GenBank/DDBJ whole genome shotgun (WGS) entry which is preliminary data.</text>
</comment>
<accession>A0A4Z2DDS9</accession>
<organism evidence="3 4">
    <name type="scientific">Schistosoma japonicum</name>
    <name type="common">Blood fluke</name>
    <dbReference type="NCBI Taxonomy" id="6182"/>
    <lineage>
        <taxon>Eukaryota</taxon>
        <taxon>Metazoa</taxon>
        <taxon>Spiralia</taxon>
        <taxon>Lophotrochozoa</taxon>
        <taxon>Platyhelminthes</taxon>
        <taxon>Trematoda</taxon>
        <taxon>Digenea</taxon>
        <taxon>Strigeidida</taxon>
        <taxon>Schistosomatoidea</taxon>
        <taxon>Schistosomatidae</taxon>
        <taxon>Schistosoma</taxon>
    </lineage>
</organism>
<feature type="region of interest" description="Disordered" evidence="1">
    <location>
        <begin position="86"/>
        <end position="110"/>
    </location>
</feature>
<evidence type="ECO:0000313" key="3">
    <source>
        <dbReference type="EMBL" id="TNN14604.1"/>
    </source>
</evidence>
<protein>
    <submittedName>
        <fullName evidence="3">Uncharacterized protein</fullName>
    </submittedName>
</protein>
<dbReference type="EMBL" id="SKCS01000170">
    <property type="protein sequence ID" value="TNN14604.1"/>
    <property type="molecule type" value="Genomic_DNA"/>
</dbReference>
<evidence type="ECO:0000256" key="1">
    <source>
        <dbReference type="SAM" id="MobiDB-lite"/>
    </source>
</evidence>
<reference evidence="3 4" key="1">
    <citation type="submission" date="2019-03" db="EMBL/GenBank/DDBJ databases">
        <title>An improved genome assembly of the fluke Schistosoma japonicum.</title>
        <authorList>
            <person name="Hu W."/>
            <person name="Luo F."/>
            <person name="Yin M."/>
            <person name="Mo X."/>
            <person name="Sun C."/>
            <person name="Wu Q."/>
            <person name="Zhu B."/>
            <person name="Xiang M."/>
            <person name="Wang J."/>
            <person name="Wang Y."/>
            <person name="Zhang T."/>
            <person name="Xu B."/>
            <person name="Zheng H."/>
            <person name="Feng Z."/>
        </authorList>
    </citation>
    <scope>NUCLEOTIDE SEQUENCE [LARGE SCALE GENOMIC DNA]</scope>
    <source>
        <strain evidence="3">HuSjv2</strain>
        <tissue evidence="3">Worms</tissue>
    </source>
</reference>
<name>A0A4Z2DDS9_SCHJA</name>
<proteinExistence type="predicted"/>
<feature type="compositionally biased region" description="Acidic residues" evidence="1">
    <location>
        <begin position="89"/>
        <end position="110"/>
    </location>
</feature>
<keyword evidence="4" id="KW-1185">Reference proteome</keyword>
<gene>
    <name evidence="3" type="ORF">EWB00_002062</name>
</gene>
<evidence type="ECO:0000313" key="4">
    <source>
        <dbReference type="Proteomes" id="UP000311919"/>
    </source>
</evidence>
<feature type="transmembrane region" description="Helical" evidence="2">
    <location>
        <begin position="216"/>
        <end position="236"/>
    </location>
</feature>
<keyword evidence="2" id="KW-0472">Membrane</keyword>
<sequence length="239" mass="27264">MYPYSSTRNDRWCKCITVYQQFCQSVVAVSEYAFLQLHMFATFTQVGNDDDEGESDAVVAEVTDVEAEEDVKCVYVRRDDLYVTARGDDGDENGVSGDEDNCNDDDNGESDCDVKDHIENSDNCDDIIGVNIDHNNRINFNNDKNDTNDNIYDGSDNYNNSTFDYNSNDVINRNYSYNFIHFNDIMNENLGNRCMDTVSGESDISDANEFIRKVDISLLSTLCVHYIYSFVIVFFVDSE</sequence>
<keyword evidence="2" id="KW-0812">Transmembrane</keyword>